<comment type="caution">
    <text evidence="2">The sequence shown here is derived from an EMBL/GenBank/DDBJ whole genome shotgun (WGS) entry which is preliminary data.</text>
</comment>
<evidence type="ECO:0000313" key="2">
    <source>
        <dbReference type="EMBL" id="KAA0170940.1"/>
    </source>
</evidence>
<sequence length="66" mass="6935">MRSTADPSAPSLGRTARTSTSYSADHRRAHAVTDRLDPDDDPAAGETRLSTADAELLPPAGLSDQD</sequence>
<accession>A0A5A8E4B3</accession>
<feature type="region of interest" description="Disordered" evidence="1">
    <location>
        <begin position="1"/>
        <end position="66"/>
    </location>
</feature>
<proteinExistence type="predicted"/>
<dbReference type="Proteomes" id="UP000322899">
    <property type="component" value="Unassembled WGS sequence"/>
</dbReference>
<reference evidence="2 3" key="1">
    <citation type="submission" date="2019-07" db="EMBL/GenBank/DDBJ databases">
        <title>Genomes of Cafeteria roenbergensis.</title>
        <authorList>
            <person name="Fischer M.G."/>
            <person name="Hackl T."/>
            <person name="Roman M."/>
        </authorList>
    </citation>
    <scope>NUCLEOTIDE SEQUENCE [LARGE SCALE GENOMIC DNA]</scope>
    <source>
        <strain evidence="2 3">E4-10P</strain>
    </source>
</reference>
<gene>
    <name evidence="2" type="ORF">FNF27_06417</name>
</gene>
<evidence type="ECO:0000313" key="3">
    <source>
        <dbReference type="Proteomes" id="UP000322899"/>
    </source>
</evidence>
<organism evidence="2 3">
    <name type="scientific">Cafeteria roenbergensis</name>
    <name type="common">Marine flagellate</name>
    <dbReference type="NCBI Taxonomy" id="33653"/>
    <lineage>
        <taxon>Eukaryota</taxon>
        <taxon>Sar</taxon>
        <taxon>Stramenopiles</taxon>
        <taxon>Bigyra</taxon>
        <taxon>Opalozoa</taxon>
        <taxon>Bicosoecida</taxon>
        <taxon>Cafeteriaceae</taxon>
        <taxon>Cafeteria</taxon>
    </lineage>
</organism>
<dbReference type="EMBL" id="VLTO01000057">
    <property type="protein sequence ID" value="KAA0170940.1"/>
    <property type="molecule type" value="Genomic_DNA"/>
</dbReference>
<protein>
    <submittedName>
        <fullName evidence="2">Uncharacterized protein</fullName>
    </submittedName>
</protein>
<name>A0A5A8E4B3_CAFRO</name>
<evidence type="ECO:0000256" key="1">
    <source>
        <dbReference type="SAM" id="MobiDB-lite"/>
    </source>
</evidence>
<dbReference type="AlphaFoldDB" id="A0A5A8E4B3"/>